<protein>
    <recommendedName>
        <fullName evidence="1">Knr4/Smi1-like domain-containing protein</fullName>
    </recommendedName>
</protein>
<dbReference type="OrthoDB" id="877855at2"/>
<dbReference type="InterPro" id="IPR037883">
    <property type="entry name" value="Knr4/Smi1-like_sf"/>
</dbReference>
<accession>A0A4Z0Q5D3</accession>
<sequence length="157" mass="17273">MDALHSLATAWQAEPATQTVTVATTEAVVAFQQAAGLLLPADMTQYFLTVNGSNDQYDANFFAFYTLANLTSIQSKFADYHGVPKYSDLLYTFDQCGTCYVFADFMISLTAYAIQLHPEPSPTNTVYVVCGGVYKAIASSFSEFLELYVADSDKLYL</sequence>
<dbReference type="Gene3D" id="3.40.1580.10">
    <property type="entry name" value="SMI1/KNR4-like"/>
    <property type="match status" value="1"/>
</dbReference>
<evidence type="ECO:0000313" key="3">
    <source>
        <dbReference type="Proteomes" id="UP000297549"/>
    </source>
</evidence>
<evidence type="ECO:0000313" key="2">
    <source>
        <dbReference type="EMBL" id="TGE24885.1"/>
    </source>
</evidence>
<proteinExistence type="predicted"/>
<dbReference type="Proteomes" id="UP000297549">
    <property type="component" value="Unassembled WGS sequence"/>
</dbReference>
<dbReference type="AlphaFoldDB" id="A0A4Z0Q5D3"/>
<name>A0A4Z0Q5D3_9BACT</name>
<feature type="domain" description="Knr4/Smi1-like" evidence="1">
    <location>
        <begin position="23"/>
        <end position="146"/>
    </location>
</feature>
<reference evidence="2 3" key="1">
    <citation type="submission" date="2019-04" db="EMBL/GenBank/DDBJ databases">
        <authorList>
            <person name="Feng G."/>
            <person name="Zhang J."/>
            <person name="Zhu H."/>
        </authorList>
    </citation>
    <scope>NUCLEOTIDE SEQUENCE [LARGE SCALE GENOMIC DNA]</scope>
    <source>
        <strain evidence="2 3">JCM 31653</strain>
    </source>
</reference>
<dbReference type="EMBL" id="SRLC01000001">
    <property type="protein sequence ID" value="TGE24885.1"/>
    <property type="molecule type" value="Genomic_DNA"/>
</dbReference>
<dbReference type="Pfam" id="PF09346">
    <property type="entry name" value="SMI1_KNR4"/>
    <property type="match status" value="1"/>
</dbReference>
<dbReference type="RefSeq" id="WP_135462464.1">
    <property type="nucleotide sequence ID" value="NZ_SRLC01000001.1"/>
</dbReference>
<organism evidence="2 3">
    <name type="scientific">Hymenobacter aquaticus</name>
    <dbReference type="NCBI Taxonomy" id="1867101"/>
    <lineage>
        <taxon>Bacteria</taxon>
        <taxon>Pseudomonadati</taxon>
        <taxon>Bacteroidota</taxon>
        <taxon>Cytophagia</taxon>
        <taxon>Cytophagales</taxon>
        <taxon>Hymenobacteraceae</taxon>
        <taxon>Hymenobacter</taxon>
    </lineage>
</organism>
<comment type="caution">
    <text evidence="2">The sequence shown here is derived from an EMBL/GenBank/DDBJ whole genome shotgun (WGS) entry which is preliminary data.</text>
</comment>
<evidence type="ECO:0000259" key="1">
    <source>
        <dbReference type="Pfam" id="PF09346"/>
    </source>
</evidence>
<dbReference type="InterPro" id="IPR018958">
    <property type="entry name" value="Knr4/Smi1-like_dom"/>
</dbReference>
<gene>
    <name evidence="2" type="ORF">E5K00_06705</name>
</gene>
<keyword evidence="3" id="KW-1185">Reference proteome</keyword>